<comment type="caution">
    <text evidence="2">The sequence shown here is derived from an EMBL/GenBank/DDBJ whole genome shotgun (WGS) entry which is preliminary data.</text>
</comment>
<organism evidence="2 3">
    <name type="scientific">Caerostris extrusa</name>
    <name type="common">Bark spider</name>
    <name type="synonym">Caerostris bankana</name>
    <dbReference type="NCBI Taxonomy" id="172846"/>
    <lineage>
        <taxon>Eukaryota</taxon>
        <taxon>Metazoa</taxon>
        <taxon>Ecdysozoa</taxon>
        <taxon>Arthropoda</taxon>
        <taxon>Chelicerata</taxon>
        <taxon>Arachnida</taxon>
        <taxon>Araneae</taxon>
        <taxon>Araneomorphae</taxon>
        <taxon>Entelegynae</taxon>
        <taxon>Araneoidea</taxon>
        <taxon>Araneidae</taxon>
        <taxon>Caerostris</taxon>
    </lineage>
</organism>
<evidence type="ECO:0000256" key="1">
    <source>
        <dbReference type="SAM" id="MobiDB-lite"/>
    </source>
</evidence>
<keyword evidence="3" id="KW-1185">Reference proteome</keyword>
<dbReference type="Proteomes" id="UP001054945">
    <property type="component" value="Unassembled WGS sequence"/>
</dbReference>
<evidence type="ECO:0000313" key="2">
    <source>
        <dbReference type="EMBL" id="GIX71098.1"/>
    </source>
</evidence>
<accession>A0AAV4MF98</accession>
<evidence type="ECO:0000313" key="3">
    <source>
        <dbReference type="Proteomes" id="UP001054945"/>
    </source>
</evidence>
<sequence>MPDVRLTTKDLIYHALALNAERCKRSHCPIGSKHVHHAMHLDSMPESKPTIHRSQHLTFSPTNSPRKAKGLQTKVKTDCLNKSPGAPSVPKKPKCSQAHLSSIIQRSSPS</sequence>
<feature type="compositionally biased region" description="Polar residues" evidence="1">
    <location>
        <begin position="56"/>
        <end position="65"/>
    </location>
</feature>
<dbReference type="AlphaFoldDB" id="A0AAV4MF98"/>
<proteinExistence type="predicted"/>
<protein>
    <submittedName>
        <fullName evidence="2">Uncharacterized protein</fullName>
    </submittedName>
</protein>
<gene>
    <name evidence="2" type="ORF">CEXT_155021</name>
</gene>
<reference evidence="2 3" key="1">
    <citation type="submission" date="2021-06" db="EMBL/GenBank/DDBJ databases">
        <title>Caerostris extrusa draft genome.</title>
        <authorList>
            <person name="Kono N."/>
            <person name="Arakawa K."/>
        </authorList>
    </citation>
    <scope>NUCLEOTIDE SEQUENCE [LARGE SCALE GENOMIC DNA]</scope>
</reference>
<name>A0AAV4MF98_CAEEX</name>
<feature type="region of interest" description="Disordered" evidence="1">
    <location>
        <begin position="45"/>
        <end position="110"/>
    </location>
</feature>
<feature type="compositionally biased region" description="Polar residues" evidence="1">
    <location>
        <begin position="98"/>
        <end position="110"/>
    </location>
</feature>
<dbReference type="EMBL" id="BPLR01002190">
    <property type="protein sequence ID" value="GIX71098.1"/>
    <property type="molecule type" value="Genomic_DNA"/>
</dbReference>